<dbReference type="GO" id="GO:0003824">
    <property type="term" value="F:catalytic activity"/>
    <property type="evidence" value="ECO:0007669"/>
    <property type="project" value="InterPro"/>
</dbReference>
<evidence type="ECO:0000259" key="4">
    <source>
        <dbReference type="PROSITE" id="PS51084"/>
    </source>
</evidence>
<dbReference type="Gene3D" id="3.30.428.10">
    <property type="entry name" value="HIT-like"/>
    <property type="match status" value="1"/>
</dbReference>
<dbReference type="PhylomeDB" id="T1JDM9"/>
<dbReference type="InterPro" id="IPR019808">
    <property type="entry name" value="Histidine_triad_CS"/>
</dbReference>
<dbReference type="InterPro" id="IPR036265">
    <property type="entry name" value="HIT-like_sf"/>
</dbReference>
<dbReference type="CDD" id="cd01276">
    <property type="entry name" value="PKCI_related"/>
    <property type="match status" value="1"/>
</dbReference>
<dbReference type="STRING" id="126957.T1JDM9"/>
<dbReference type="SUPFAM" id="SSF54197">
    <property type="entry name" value="HIT-like"/>
    <property type="match status" value="1"/>
</dbReference>
<feature type="active site" description="Tele-AMP-histidine intermediate" evidence="1">
    <location>
        <position position="161"/>
    </location>
</feature>
<dbReference type="eggNOG" id="KOG3275">
    <property type="taxonomic scope" value="Eukaryota"/>
</dbReference>
<evidence type="ECO:0000313" key="6">
    <source>
        <dbReference type="Proteomes" id="UP000014500"/>
    </source>
</evidence>
<dbReference type="EnsemblMetazoa" id="SMAR011913-RA">
    <property type="protein sequence ID" value="SMAR011913-PA"/>
    <property type="gene ID" value="SMAR011913"/>
</dbReference>
<evidence type="ECO:0000256" key="1">
    <source>
        <dbReference type="PIRSR" id="PIRSR601310-1"/>
    </source>
</evidence>
<dbReference type="OMA" id="YRVVMNC"/>
<dbReference type="InterPro" id="IPR011146">
    <property type="entry name" value="HIT-like"/>
</dbReference>
<dbReference type="PROSITE" id="PS00892">
    <property type="entry name" value="HIT_1"/>
    <property type="match status" value="1"/>
</dbReference>
<sequence>MASIGMSCVKFGKKLRFLTCTSSLRSIPIVNRIETIAKGSNFATKTKKPDEVKNAQTTQFKPGDKTIFSKILDKSIPATIIYDDNKCIAFMDVTPQAPVHFLVIPRRNIPMISLAEDGDKDLLGHLMLVAKKVAEEQKLDKGYRLVINNGEHGCQSVYHLHIHVIGGRQLGWPPG</sequence>
<proteinExistence type="predicted"/>
<organism evidence="5 6">
    <name type="scientific">Strigamia maritima</name>
    <name type="common">European centipede</name>
    <name type="synonym">Geophilus maritimus</name>
    <dbReference type="NCBI Taxonomy" id="126957"/>
    <lineage>
        <taxon>Eukaryota</taxon>
        <taxon>Metazoa</taxon>
        <taxon>Ecdysozoa</taxon>
        <taxon>Arthropoda</taxon>
        <taxon>Myriapoda</taxon>
        <taxon>Chilopoda</taxon>
        <taxon>Pleurostigmophora</taxon>
        <taxon>Geophilomorpha</taxon>
        <taxon>Linotaeniidae</taxon>
        <taxon>Strigamia</taxon>
    </lineage>
</organism>
<dbReference type="AlphaFoldDB" id="T1JDM9"/>
<evidence type="ECO:0000313" key="5">
    <source>
        <dbReference type="EnsemblMetazoa" id="SMAR011913-PA"/>
    </source>
</evidence>
<dbReference type="PROSITE" id="PS51084">
    <property type="entry name" value="HIT_2"/>
    <property type="match status" value="1"/>
</dbReference>
<evidence type="ECO:0000256" key="2">
    <source>
        <dbReference type="PIRSR" id="PIRSR601310-3"/>
    </source>
</evidence>
<dbReference type="FunFam" id="3.30.428.10:FF:000005">
    <property type="entry name" value="Histidine triad nucleotide-binding protein 1"/>
    <property type="match status" value="1"/>
</dbReference>
<reference evidence="5" key="2">
    <citation type="submission" date="2015-02" db="UniProtKB">
        <authorList>
            <consortium name="EnsemblMetazoa"/>
        </authorList>
    </citation>
    <scope>IDENTIFICATION</scope>
</reference>
<dbReference type="EMBL" id="JH432107">
    <property type="status" value="NOT_ANNOTATED_CDS"/>
    <property type="molecule type" value="Genomic_DNA"/>
</dbReference>
<dbReference type="HOGENOM" id="CLU_056776_8_0_1"/>
<dbReference type="PRINTS" id="PR00332">
    <property type="entry name" value="HISTRIAD"/>
</dbReference>
<keyword evidence="6" id="KW-1185">Reference proteome</keyword>
<protein>
    <recommendedName>
        <fullName evidence="4">HIT domain-containing protein</fullName>
    </recommendedName>
</protein>
<feature type="domain" description="HIT" evidence="4">
    <location>
        <begin position="67"/>
        <end position="175"/>
    </location>
</feature>
<dbReference type="Pfam" id="PF01230">
    <property type="entry name" value="HIT"/>
    <property type="match status" value="1"/>
</dbReference>
<reference evidence="6" key="1">
    <citation type="submission" date="2011-05" db="EMBL/GenBank/DDBJ databases">
        <authorList>
            <person name="Richards S.R."/>
            <person name="Qu J."/>
            <person name="Jiang H."/>
            <person name="Jhangiani S.N."/>
            <person name="Agravi P."/>
            <person name="Goodspeed R."/>
            <person name="Gross S."/>
            <person name="Mandapat C."/>
            <person name="Jackson L."/>
            <person name="Mathew T."/>
            <person name="Pu L."/>
            <person name="Thornton R."/>
            <person name="Saada N."/>
            <person name="Wilczek-Boney K.B."/>
            <person name="Lee S."/>
            <person name="Kovar C."/>
            <person name="Wu Y."/>
            <person name="Scherer S.E."/>
            <person name="Worley K.C."/>
            <person name="Muzny D.M."/>
            <person name="Gibbs R."/>
        </authorList>
    </citation>
    <scope>NUCLEOTIDE SEQUENCE</scope>
    <source>
        <strain evidence="6">Brora</strain>
    </source>
</reference>
<accession>T1JDM9</accession>
<feature type="short sequence motif" description="Histidine triad motif" evidence="2 3">
    <location>
        <begin position="159"/>
        <end position="163"/>
    </location>
</feature>
<dbReference type="PANTHER" id="PTHR23089">
    <property type="entry name" value="HISTIDINE TRIAD HIT PROTEIN"/>
    <property type="match status" value="1"/>
</dbReference>
<dbReference type="InterPro" id="IPR001310">
    <property type="entry name" value="Histidine_triad_HIT"/>
</dbReference>
<evidence type="ECO:0000256" key="3">
    <source>
        <dbReference type="PROSITE-ProRule" id="PRU00464"/>
    </source>
</evidence>
<dbReference type="Proteomes" id="UP000014500">
    <property type="component" value="Unassembled WGS sequence"/>
</dbReference>
<name>T1JDM9_STRMM</name>